<dbReference type="Gene3D" id="1.25.40.10">
    <property type="entry name" value="Tetratricopeptide repeat domain"/>
    <property type="match status" value="1"/>
</dbReference>
<dbReference type="Proteomes" id="UP000031774">
    <property type="component" value="Plasmid pSVL1"/>
</dbReference>
<dbReference type="AlphaFoldDB" id="A0A0B5III8"/>
<organism evidence="1 2">
    <name type="scientific">Streptomyces vietnamensis</name>
    <dbReference type="NCBI Taxonomy" id="362257"/>
    <lineage>
        <taxon>Bacteria</taxon>
        <taxon>Bacillati</taxon>
        <taxon>Actinomycetota</taxon>
        <taxon>Actinomycetes</taxon>
        <taxon>Kitasatosporales</taxon>
        <taxon>Streptomycetaceae</taxon>
        <taxon>Streptomyces</taxon>
    </lineage>
</organism>
<dbReference type="EMBL" id="CP010408">
    <property type="protein sequence ID" value="AJF70312.1"/>
    <property type="molecule type" value="Genomic_DNA"/>
</dbReference>
<keyword evidence="1" id="KW-0614">Plasmid</keyword>
<reference evidence="1 2" key="1">
    <citation type="submission" date="2014-12" db="EMBL/GenBank/DDBJ databases">
        <title>Complete genome sequence of Streptomyces vietnamensis strain GIMV4.0001, a genetic manipulable producer of the benzoisochromanequinone antibiotic granaticin.</title>
        <authorList>
            <person name="Deng M.R."/>
            <person name="Guo J."/>
            <person name="Ma L.Y."/>
            <person name="Feng G.D."/>
            <person name="Mo C.Y."/>
            <person name="Zhu H.H."/>
        </authorList>
    </citation>
    <scope>NUCLEOTIDE SEQUENCE [LARGE SCALE GENOMIC DNA]</scope>
    <source>
        <strain evidence="2">GIMV4.0001</strain>
        <plasmid evidence="1 2">pSVL1</plasmid>
    </source>
</reference>
<accession>A0A0B5III8</accession>
<dbReference type="InterPro" id="IPR011990">
    <property type="entry name" value="TPR-like_helical_dom_sf"/>
</dbReference>
<evidence type="ECO:0008006" key="3">
    <source>
        <dbReference type="Google" id="ProtNLM"/>
    </source>
</evidence>
<dbReference type="SUPFAM" id="SSF48452">
    <property type="entry name" value="TPR-like"/>
    <property type="match status" value="1"/>
</dbReference>
<name>A0A0B5III8_9ACTN</name>
<proteinExistence type="predicted"/>
<dbReference type="HOGENOM" id="CLU_2208670_0_0_11"/>
<evidence type="ECO:0000313" key="1">
    <source>
        <dbReference type="EMBL" id="AJF70312.1"/>
    </source>
</evidence>
<dbReference type="KEGG" id="svt:SVTN_39475"/>
<geneLocation type="plasmid" evidence="1 2">
    <name>pSVL1</name>
</geneLocation>
<keyword evidence="2" id="KW-1185">Reference proteome</keyword>
<gene>
    <name evidence="1" type="ORF">SVTN_39475</name>
</gene>
<sequence>MSEEAVEICRRLAVGNPAAYEPNLAHSLTVLAMVAMRWGDLSGALRVTAEAVELYRRRIVTTPTLLPKLHTVLKLQALVLDKLGRPEDAETVRRWLGEDPLPPGSHN</sequence>
<protein>
    <recommendedName>
        <fullName evidence="3">MalT-like TPR region domain-containing protein</fullName>
    </recommendedName>
</protein>
<evidence type="ECO:0000313" key="2">
    <source>
        <dbReference type="Proteomes" id="UP000031774"/>
    </source>
</evidence>